<dbReference type="EMBL" id="VFQX01000019">
    <property type="protein sequence ID" value="KAF0980160.1"/>
    <property type="molecule type" value="Genomic_DNA"/>
</dbReference>
<feature type="compositionally biased region" description="Basic residues" evidence="6">
    <location>
        <begin position="375"/>
        <end position="385"/>
    </location>
</feature>
<dbReference type="Proteomes" id="UP000444721">
    <property type="component" value="Unassembled WGS sequence"/>
</dbReference>
<feature type="compositionally biased region" description="Polar residues" evidence="6">
    <location>
        <begin position="673"/>
        <end position="684"/>
    </location>
</feature>
<dbReference type="PROSITE" id="PS50003">
    <property type="entry name" value="PH_DOMAIN"/>
    <property type="match status" value="1"/>
</dbReference>
<dbReference type="Gene3D" id="3.30.450.20">
    <property type="entry name" value="PAS domain"/>
    <property type="match status" value="1"/>
</dbReference>
<dbReference type="Gene3D" id="2.30.29.30">
    <property type="entry name" value="Pleckstrin-homology domain (PH domain)/Phosphotyrosine-binding domain (PTB)"/>
    <property type="match status" value="1"/>
</dbReference>
<dbReference type="VEuPathDB" id="AmoebaDB:NF0070750"/>
<dbReference type="RefSeq" id="XP_044564873.1">
    <property type="nucleotide sequence ID" value="XM_044703997.1"/>
</dbReference>
<dbReference type="OMA" id="YIAVFRS"/>
<dbReference type="InterPro" id="IPR052994">
    <property type="entry name" value="Tiny_macrocysts_regulators"/>
</dbReference>
<dbReference type="InterPro" id="IPR013767">
    <property type="entry name" value="PAS_fold"/>
</dbReference>
<keyword evidence="10" id="KW-1185">Reference proteome</keyword>
<evidence type="ECO:0000256" key="3">
    <source>
        <dbReference type="ARBA" id="ARBA00022777"/>
    </source>
</evidence>
<keyword evidence="1" id="KW-0808">Transferase</keyword>
<organism evidence="9 10">
    <name type="scientific">Naegleria fowleri</name>
    <name type="common">Brain eating amoeba</name>
    <dbReference type="NCBI Taxonomy" id="5763"/>
    <lineage>
        <taxon>Eukaryota</taxon>
        <taxon>Discoba</taxon>
        <taxon>Heterolobosea</taxon>
        <taxon>Tetramitia</taxon>
        <taxon>Eutetramitia</taxon>
        <taxon>Vahlkampfiidae</taxon>
        <taxon>Naegleria</taxon>
    </lineage>
</organism>
<evidence type="ECO:0000256" key="1">
    <source>
        <dbReference type="ARBA" id="ARBA00022679"/>
    </source>
</evidence>
<feature type="compositionally biased region" description="Polar residues" evidence="6">
    <location>
        <begin position="786"/>
        <end position="798"/>
    </location>
</feature>
<dbReference type="Pfam" id="PF00169">
    <property type="entry name" value="PH"/>
    <property type="match status" value="1"/>
</dbReference>
<feature type="compositionally biased region" description="Polar residues" evidence="6">
    <location>
        <begin position="307"/>
        <end position="322"/>
    </location>
</feature>
<dbReference type="GO" id="GO:0006355">
    <property type="term" value="P:regulation of DNA-templated transcription"/>
    <property type="evidence" value="ECO:0007669"/>
    <property type="project" value="InterPro"/>
</dbReference>
<feature type="compositionally biased region" description="Basic and acidic residues" evidence="6">
    <location>
        <begin position="773"/>
        <end position="784"/>
    </location>
</feature>
<keyword evidence="2" id="KW-0547">Nucleotide-binding</keyword>
<feature type="domain" description="PAS" evidence="8">
    <location>
        <begin position="166"/>
        <end position="236"/>
    </location>
</feature>
<comment type="caution">
    <text evidence="9">The sequence shown here is derived from an EMBL/GenBank/DDBJ whole genome shotgun (WGS) entry which is preliminary data.</text>
</comment>
<feature type="compositionally biased region" description="Polar residues" evidence="6">
    <location>
        <begin position="740"/>
        <end position="751"/>
    </location>
</feature>
<gene>
    <name evidence="9" type="ORF">FDP41_013374</name>
</gene>
<name>A0A6A5C2T0_NAEFO</name>
<evidence type="ECO:0000259" key="8">
    <source>
        <dbReference type="PROSITE" id="PS50112"/>
    </source>
</evidence>
<dbReference type="Pfam" id="PF00989">
    <property type="entry name" value="PAS"/>
    <property type="match status" value="1"/>
</dbReference>
<feature type="compositionally biased region" description="Low complexity" evidence="6">
    <location>
        <begin position="391"/>
        <end position="416"/>
    </location>
</feature>
<feature type="region of interest" description="Disordered" evidence="6">
    <location>
        <begin position="726"/>
        <end position="798"/>
    </location>
</feature>
<keyword evidence="5" id="KW-0175">Coiled coil</keyword>
<keyword evidence="4" id="KW-0067">ATP-binding</keyword>
<dbReference type="NCBIfam" id="TIGR00229">
    <property type="entry name" value="sensory_box"/>
    <property type="match status" value="1"/>
</dbReference>
<feature type="domain" description="PH" evidence="7">
    <location>
        <begin position="7"/>
        <end position="148"/>
    </location>
</feature>
<dbReference type="SMART" id="SM00091">
    <property type="entry name" value="PAS"/>
    <property type="match status" value="1"/>
</dbReference>
<keyword evidence="3" id="KW-0418">Kinase</keyword>
<dbReference type="PROSITE" id="PS50112">
    <property type="entry name" value="PAS"/>
    <property type="match status" value="1"/>
</dbReference>
<dbReference type="GeneID" id="68120589"/>
<feature type="compositionally biased region" description="Basic and acidic residues" evidence="6">
    <location>
        <begin position="726"/>
        <end position="736"/>
    </location>
</feature>
<accession>A0A6A5C2T0</accession>
<dbReference type="InterPro" id="IPR011993">
    <property type="entry name" value="PH-like_dom_sf"/>
</dbReference>
<dbReference type="OrthoDB" id="542352at2759"/>
<dbReference type="PANTHER" id="PTHR31600">
    <property type="entry name" value="TINY MACROCYSTS PROTEIN B-RELATED"/>
    <property type="match status" value="1"/>
</dbReference>
<feature type="compositionally biased region" description="Polar residues" evidence="6">
    <location>
        <begin position="763"/>
        <end position="772"/>
    </location>
</feature>
<dbReference type="FunFam" id="3.30.450.20:FF:000060">
    <property type="entry name" value="Sensor protein FixL"/>
    <property type="match status" value="1"/>
</dbReference>
<evidence type="ECO:0000256" key="6">
    <source>
        <dbReference type="SAM" id="MobiDB-lite"/>
    </source>
</evidence>
<feature type="compositionally biased region" description="Low complexity" evidence="6">
    <location>
        <begin position="325"/>
        <end position="334"/>
    </location>
</feature>
<dbReference type="SMART" id="SM00233">
    <property type="entry name" value="PH"/>
    <property type="match status" value="1"/>
</dbReference>
<dbReference type="InterPro" id="IPR035965">
    <property type="entry name" value="PAS-like_dom_sf"/>
</dbReference>
<feature type="compositionally biased region" description="Polar residues" evidence="6">
    <location>
        <begin position="54"/>
        <end position="83"/>
    </location>
</feature>
<dbReference type="SUPFAM" id="SSF50729">
    <property type="entry name" value="PH domain-like"/>
    <property type="match status" value="1"/>
</dbReference>
<dbReference type="GO" id="GO:0005524">
    <property type="term" value="F:ATP binding"/>
    <property type="evidence" value="ECO:0007669"/>
    <property type="project" value="UniProtKB-KW"/>
</dbReference>
<feature type="region of interest" description="Disordered" evidence="6">
    <location>
        <begin position="46"/>
        <end position="83"/>
    </location>
</feature>
<dbReference type="CDD" id="cd00130">
    <property type="entry name" value="PAS"/>
    <property type="match status" value="1"/>
</dbReference>
<feature type="compositionally biased region" description="Polar residues" evidence="6">
    <location>
        <begin position="335"/>
        <end position="360"/>
    </location>
</feature>
<proteinExistence type="predicted"/>
<evidence type="ECO:0000256" key="5">
    <source>
        <dbReference type="SAM" id="Coils"/>
    </source>
</evidence>
<feature type="region of interest" description="Disordered" evidence="6">
    <location>
        <begin position="305"/>
        <end position="421"/>
    </location>
</feature>
<dbReference type="VEuPathDB" id="AmoebaDB:FDP41_013374"/>
<evidence type="ECO:0000313" key="10">
    <source>
        <dbReference type="Proteomes" id="UP000444721"/>
    </source>
</evidence>
<dbReference type="InterPro" id="IPR001849">
    <property type="entry name" value="PH_domain"/>
</dbReference>
<evidence type="ECO:0008006" key="11">
    <source>
        <dbReference type="Google" id="ProtNLM"/>
    </source>
</evidence>
<dbReference type="PANTHER" id="PTHR31600:SF2">
    <property type="entry name" value="GAMETE ENRICHED GENE 10 PROTEIN-RELATED"/>
    <property type="match status" value="1"/>
</dbReference>
<reference evidence="9 10" key="1">
    <citation type="journal article" date="2019" name="Sci. Rep.">
        <title>Nanopore sequencing improves the draft genome of the human pathogenic amoeba Naegleria fowleri.</title>
        <authorList>
            <person name="Liechti N."/>
            <person name="Schurch N."/>
            <person name="Bruggmann R."/>
            <person name="Wittwer M."/>
        </authorList>
    </citation>
    <scope>NUCLEOTIDE SEQUENCE [LARGE SCALE GENOMIC DNA]</scope>
    <source>
        <strain evidence="9 10">ATCC 30894</strain>
    </source>
</reference>
<dbReference type="AlphaFoldDB" id="A0A6A5C2T0"/>
<feature type="coiled-coil region" evidence="5">
    <location>
        <begin position="481"/>
        <end position="508"/>
    </location>
</feature>
<protein>
    <recommendedName>
        <fullName evidence="11">PH domain-containing protein</fullName>
    </recommendedName>
</protein>
<evidence type="ECO:0000256" key="4">
    <source>
        <dbReference type="ARBA" id="ARBA00022840"/>
    </source>
</evidence>
<dbReference type="InterPro" id="IPR000014">
    <property type="entry name" value="PAS"/>
</dbReference>
<sequence length="798" mass="91294">MVLSSSSIIKSGYLQQKEGSLFNRWKRYWFVLTREGKLLKFKKELEEKEDSHRSASPQPLQEYDLTSNMNSSHGESTTTQPLSLRNEIQSARNICGKNYSMAITVVEHHDSCQRSSTQTTSSSSLIMLVAENEMEYEEWFNVIYRTICGSHNSNFGNVSKECQNSVSYHMETILSAILDAAVISDSIGTILSVNDAMTTLFGFSREELIGQSVNILMPSQLARVHDDYMKRYLQRRDKKLIGKPRTLLGKRSNGVTFPVELSLGEMTNSTLEKSTPAYIAVFRSKIENDQFVSHAIDEPFNAAEMSKQASNEDGDNINSFDKQSPKSPKSPKSSVSTLDSVWTSTPHQPPHKNSLTNHTNYIEYDDLDDDPMHYTRPHSGHHKNGKISDEATATNSTNSSSPSSASTTPSSPQQHHLSPHHHGDEILHDMEQWVVESRKMNSFQHEHDGKDFELVDSLLQELDSHQTQFAQRLHSMEFSCQKTYEKEFKELELKYQTLKHHYKFMEDENKTLQQHLDCFHESLRLYQAEMSILQIGNDYMDGIMLKDLVKEDVIYRSVLKTIAKEEHQLNLLKFLRKVLKYQEQYSPSMEDGGEDRTLMEKPKSEKMYDFTNNCETEYLEKKKRMRQDATSILEKFFSFSSMVQNNDTPHEHSQELNHAQSMPLLSHSKKDTPNQSNNTNSTKINLSSTCEDLLQLHSQFPTFGMFDMAISEVMDRLKAADILKQTESEKQQEPSQKETASNLQEKSSGTVGDSELHYKEDIQSGNKSYTSNVDKEMKQAKDIDSNIGSNSPAPQWRL</sequence>
<dbReference type="SUPFAM" id="SSF55785">
    <property type="entry name" value="PYP-like sensor domain (PAS domain)"/>
    <property type="match status" value="1"/>
</dbReference>
<feature type="region of interest" description="Disordered" evidence="6">
    <location>
        <begin position="665"/>
        <end position="684"/>
    </location>
</feature>
<evidence type="ECO:0000259" key="7">
    <source>
        <dbReference type="PROSITE" id="PS50003"/>
    </source>
</evidence>
<evidence type="ECO:0000256" key="2">
    <source>
        <dbReference type="ARBA" id="ARBA00022741"/>
    </source>
</evidence>
<dbReference type="VEuPathDB" id="AmoebaDB:NfTy_029400"/>
<evidence type="ECO:0000313" key="9">
    <source>
        <dbReference type="EMBL" id="KAF0980160.1"/>
    </source>
</evidence>
<dbReference type="GO" id="GO:0016301">
    <property type="term" value="F:kinase activity"/>
    <property type="evidence" value="ECO:0007669"/>
    <property type="project" value="UniProtKB-KW"/>
</dbReference>